<name>A0A975FVQ0_9CAUL</name>
<dbReference type="Proteomes" id="UP000676409">
    <property type="component" value="Chromosome"/>
</dbReference>
<reference evidence="2" key="1">
    <citation type="submission" date="2021-04" db="EMBL/GenBank/DDBJ databases">
        <title>The complete genome sequence of Caulobacter sp. S6.</title>
        <authorList>
            <person name="Tang Y."/>
            <person name="Ouyang W."/>
            <person name="Liu Q."/>
            <person name="Huang B."/>
            <person name="Guo Z."/>
            <person name="Lei P."/>
        </authorList>
    </citation>
    <scope>NUCLEOTIDE SEQUENCE</scope>
    <source>
        <strain evidence="2">S6</strain>
    </source>
</reference>
<evidence type="ECO:0000313" key="2">
    <source>
        <dbReference type="EMBL" id="QUD86185.1"/>
    </source>
</evidence>
<accession>A0A975FVQ0</accession>
<feature type="transmembrane region" description="Helical" evidence="1">
    <location>
        <begin position="55"/>
        <end position="75"/>
    </location>
</feature>
<keyword evidence="1" id="KW-1133">Transmembrane helix</keyword>
<gene>
    <name evidence="2" type="ORF">KCG34_13855</name>
</gene>
<keyword evidence="1" id="KW-0472">Membrane</keyword>
<feature type="transmembrane region" description="Helical" evidence="1">
    <location>
        <begin position="81"/>
        <end position="99"/>
    </location>
</feature>
<dbReference type="InterPro" id="IPR009325">
    <property type="entry name" value="DUF983"/>
</dbReference>
<keyword evidence="3" id="KW-1185">Reference proteome</keyword>
<sequence>MSKPNLWRGMARGFAGKCPHCGQGRLFRAYLKVESPCAACGHDNGQYPADDAPPYFTILILGHVVIAPLVVLPVIWTLNPVLVLAVALPTVGALALILLPRVKGAVVGLHWAIHKNEGVVPGQGEDSGAWAPPEA</sequence>
<dbReference type="RefSeq" id="WP_211936237.1">
    <property type="nucleotide sequence ID" value="NZ_CP073078.1"/>
</dbReference>
<proteinExistence type="predicted"/>
<keyword evidence="1" id="KW-0812">Transmembrane</keyword>
<protein>
    <submittedName>
        <fullName evidence="2">DUF983 domain-containing protein</fullName>
    </submittedName>
</protein>
<dbReference type="AlphaFoldDB" id="A0A975FVQ0"/>
<evidence type="ECO:0000256" key="1">
    <source>
        <dbReference type="SAM" id="Phobius"/>
    </source>
</evidence>
<dbReference type="Pfam" id="PF06170">
    <property type="entry name" value="DUF983"/>
    <property type="match status" value="1"/>
</dbReference>
<dbReference type="EMBL" id="CP073078">
    <property type="protein sequence ID" value="QUD86185.1"/>
    <property type="molecule type" value="Genomic_DNA"/>
</dbReference>
<dbReference type="KEGG" id="caul:KCG34_13855"/>
<organism evidence="2 3">
    <name type="scientific">Phenylobacterium montanum</name>
    <dbReference type="NCBI Taxonomy" id="2823693"/>
    <lineage>
        <taxon>Bacteria</taxon>
        <taxon>Pseudomonadati</taxon>
        <taxon>Pseudomonadota</taxon>
        <taxon>Alphaproteobacteria</taxon>
        <taxon>Caulobacterales</taxon>
        <taxon>Caulobacteraceae</taxon>
        <taxon>Phenylobacterium</taxon>
    </lineage>
</organism>
<evidence type="ECO:0000313" key="3">
    <source>
        <dbReference type="Proteomes" id="UP000676409"/>
    </source>
</evidence>